<feature type="domain" description="Methyltransferase FkbM" evidence="1">
    <location>
        <begin position="79"/>
        <end position="231"/>
    </location>
</feature>
<dbReference type="GO" id="GO:0008168">
    <property type="term" value="F:methyltransferase activity"/>
    <property type="evidence" value="ECO:0007669"/>
    <property type="project" value="UniProtKB-KW"/>
</dbReference>
<evidence type="ECO:0000259" key="1">
    <source>
        <dbReference type="Pfam" id="PF05050"/>
    </source>
</evidence>
<keyword evidence="2" id="KW-0489">Methyltransferase</keyword>
<dbReference type="RefSeq" id="WP_092063290.1">
    <property type="nucleotide sequence ID" value="NZ_FNIN01000002.1"/>
</dbReference>
<evidence type="ECO:0000313" key="2">
    <source>
        <dbReference type="EMBL" id="SDN44385.1"/>
    </source>
</evidence>
<proteinExistence type="predicted"/>
<reference evidence="2 3" key="1">
    <citation type="submission" date="2016-10" db="EMBL/GenBank/DDBJ databases">
        <authorList>
            <person name="de Groot N.N."/>
        </authorList>
    </citation>
    <scope>NUCLEOTIDE SEQUENCE [LARGE SCALE GENOMIC DNA]</scope>
    <source>
        <strain evidence="2 3">DSM 15269</strain>
    </source>
</reference>
<dbReference type="OrthoDB" id="9790710at2"/>
<dbReference type="NCBIfam" id="TIGR01444">
    <property type="entry name" value="fkbM_fam"/>
    <property type="match status" value="1"/>
</dbReference>
<dbReference type="Pfam" id="PF05050">
    <property type="entry name" value="Methyltransf_21"/>
    <property type="match status" value="1"/>
</dbReference>
<dbReference type="PANTHER" id="PTHR12526:SF637">
    <property type="entry name" value="GLYCOSYLTRANSFERASE EPSF-RELATED"/>
    <property type="match status" value="1"/>
</dbReference>
<dbReference type="Gene3D" id="3.40.50.150">
    <property type="entry name" value="Vaccinia Virus protein VP39"/>
    <property type="match status" value="1"/>
</dbReference>
<evidence type="ECO:0000313" key="3">
    <source>
        <dbReference type="Proteomes" id="UP000199602"/>
    </source>
</evidence>
<dbReference type="PANTHER" id="PTHR12526">
    <property type="entry name" value="GLYCOSYLTRANSFERASE"/>
    <property type="match status" value="1"/>
</dbReference>
<sequence>MNIEANKYPLIAQGSLEEVLNILLSLKDTYPRCRYGKIIVEGIPLIFVDLHSLFFELEQIFKKEIYKFYSNSKKPVIIDCGAHIGLTSIYFARLYPSARIYSFEADQDIFKVLEYNISYNKIKNIKIYNKAVWIHNRGVYFCQKGNDSGYISNKSSHALVPSLKLKEFLDNFDKIDLLKLDIEGAEFEVLKDIDDSIDKISTAIVEVHKLNEKKTLLSDIFKVFERGDFRYVLSDCHLATWVRHNKTPFKFVNTDKYIFTIFAWNNKSYNTEPVKKIVQFCMQDYGGAGTAALRLHEGLLSIGEDSKLFLNNLKKWKECSFPLYDKPVKQRTHFISPGWQFFSNHIKKIIEPYKRRSDYLEIFTDLCSTNQISNILEVKEADILHFHWIAGTVNLAKEVDFLKTKKIVWTLHDMNPFTGGCHYSNGCEKYKEMCGKCPLLGSDREQDISRKIWEQKREIYKQLDITVVAPSKWLAECAKNSSLFKNYPVHIIPYGLPLDTFKPYDKNKLRNLVNIKRNDFVVLFGADSISNKRKGIKFLLDTLVHLKALQKKESIVLAVFGRNTEVVSQLGFPVISFGYVEDESQLAQIYSLADVTIVPSLEDNLPNIVLESLACGTPVVGFEVGGIPDMIKHKYNGFLAPPKSSEGLLEGILWAIAQKKYNQNIINNCREFCKKNFSLDLQANRYKKLYDDILKK</sequence>
<dbReference type="SUPFAM" id="SSF53756">
    <property type="entry name" value="UDP-Glycosyltransferase/glycogen phosphorylase"/>
    <property type="match status" value="1"/>
</dbReference>
<dbReference type="SUPFAM" id="SSF53335">
    <property type="entry name" value="S-adenosyl-L-methionine-dependent methyltransferases"/>
    <property type="match status" value="1"/>
</dbReference>
<dbReference type="AlphaFoldDB" id="A0A1H0BFM0"/>
<dbReference type="GO" id="GO:0032259">
    <property type="term" value="P:methylation"/>
    <property type="evidence" value="ECO:0007669"/>
    <property type="project" value="UniProtKB-KW"/>
</dbReference>
<dbReference type="EMBL" id="FNIN01000002">
    <property type="protein sequence ID" value="SDN44385.1"/>
    <property type="molecule type" value="Genomic_DNA"/>
</dbReference>
<accession>A0A1H0BFM0</accession>
<dbReference type="InterPro" id="IPR029063">
    <property type="entry name" value="SAM-dependent_MTases_sf"/>
</dbReference>
<dbReference type="InterPro" id="IPR006342">
    <property type="entry name" value="FkbM_mtfrase"/>
</dbReference>
<gene>
    <name evidence="2" type="ORF">SAMN04488516_102154</name>
</gene>
<dbReference type="STRING" id="206665.SAMN04488516_102154"/>
<dbReference type="Proteomes" id="UP000199602">
    <property type="component" value="Unassembled WGS sequence"/>
</dbReference>
<protein>
    <submittedName>
        <fullName evidence="2">Methyltransferase, FkbM family</fullName>
    </submittedName>
</protein>
<organism evidence="2 3">
    <name type="scientific">Desulfonauticus submarinus</name>
    <dbReference type="NCBI Taxonomy" id="206665"/>
    <lineage>
        <taxon>Bacteria</taxon>
        <taxon>Pseudomonadati</taxon>
        <taxon>Thermodesulfobacteriota</taxon>
        <taxon>Desulfovibrionia</taxon>
        <taxon>Desulfovibrionales</taxon>
        <taxon>Desulfonauticaceae</taxon>
        <taxon>Desulfonauticus</taxon>
    </lineage>
</organism>
<name>A0A1H0BFM0_9BACT</name>
<dbReference type="Gene3D" id="3.40.50.2000">
    <property type="entry name" value="Glycogen Phosphorylase B"/>
    <property type="match status" value="2"/>
</dbReference>
<keyword evidence="3" id="KW-1185">Reference proteome</keyword>
<dbReference type="Pfam" id="PF13692">
    <property type="entry name" value="Glyco_trans_1_4"/>
    <property type="match status" value="1"/>
</dbReference>
<keyword evidence="2" id="KW-0808">Transferase</keyword>
<dbReference type="CDD" id="cd03825">
    <property type="entry name" value="GT4_WcaC-like"/>
    <property type="match status" value="1"/>
</dbReference>